<protein>
    <recommendedName>
        <fullName evidence="2">Serine hydrolase domain-containing protein</fullName>
    </recommendedName>
</protein>
<name>A0AAN6TXG0_9PEZI</name>
<sequence length="244" mass="26992">MKFLCLPGAFGSAVKFEIQLQPLVSRLEKHGIAQFTFTQGQHKATPPPGFERFFGLPPLYRFIDFDGLHKDMRNFPMGEGHEDTIRLLANKADRCPWAHVEDAINCVFQTMEADPDIQGLLAYSEGATIGATLVLEDGRRAVRDGRPRRIKCAIFLSGWPPLCECEGGGTSVLLAGETEDMVDIPTLHVMGCNDPYLAGAMSLYNMCDEDTAELLDHGKSHNVPRDADTIELICDAIRRLVDKA</sequence>
<feature type="domain" description="Serine hydrolase" evidence="2">
    <location>
        <begin position="2"/>
        <end position="231"/>
    </location>
</feature>
<evidence type="ECO:0000313" key="3">
    <source>
        <dbReference type="EMBL" id="KAK4121886.1"/>
    </source>
</evidence>
<reference evidence="3" key="2">
    <citation type="submission" date="2023-05" db="EMBL/GenBank/DDBJ databases">
        <authorList>
            <consortium name="Lawrence Berkeley National Laboratory"/>
            <person name="Steindorff A."/>
            <person name="Hensen N."/>
            <person name="Bonometti L."/>
            <person name="Westerberg I."/>
            <person name="Brannstrom I.O."/>
            <person name="Guillou S."/>
            <person name="Cros-Aarteil S."/>
            <person name="Calhoun S."/>
            <person name="Haridas S."/>
            <person name="Kuo A."/>
            <person name="Mondo S."/>
            <person name="Pangilinan J."/>
            <person name="Riley R."/>
            <person name="Labutti K."/>
            <person name="Andreopoulos B."/>
            <person name="Lipzen A."/>
            <person name="Chen C."/>
            <person name="Yanf M."/>
            <person name="Daum C."/>
            <person name="Ng V."/>
            <person name="Clum A."/>
            <person name="Ohm R."/>
            <person name="Martin F."/>
            <person name="Silar P."/>
            <person name="Natvig D."/>
            <person name="Lalanne C."/>
            <person name="Gautier V."/>
            <person name="Ament-Velasquez S.L."/>
            <person name="Kruys A."/>
            <person name="Hutchinson M.I."/>
            <person name="Powell A.J."/>
            <person name="Barry K."/>
            <person name="Miller A.N."/>
            <person name="Grigoriev I.V."/>
            <person name="Debuchy R."/>
            <person name="Gladieux P."/>
            <person name="Thoren M.H."/>
            <person name="Johannesson H."/>
        </authorList>
    </citation>
    <scope>NUCLEOTIDE SEQUENCE</scope>
    <source>
        <strain evidence="3">CBS 731.68</strain>
    </source>
</reference>
<dbReference type="RefSeq" id="XP_062645657.1">
    <property type="nucleotide sequence ID" value="XM_062797126.1"/>
</dbReference>
<accession>A0AAN6TXG0</accession>
<evidence type="ECO:0000259" key="2">
    <source>
        <dbReference type="Pfam" id="PF03959"/>
    </source>
</evidence>
<dbReference type="GO" id="GO:0005634">
    <property type="term" value="C:nucleus"/>
    <property type="evidence" value="ECO:0007669"/>
    <property type="project" value="TreeGrafter"/>
</dbReference>
<organism evidence="3 4">
    <name type="scientific">Parathielavia appendiculata</name>
    <dbReference type="NCBI Taxonomy" id="2587402"/>
    <lineage>
        <taxon>Eukaryota</taxon>
        <taxon>Fungi</taxon>
        <taxon>Dikarya</taxon>
        <taxon>Ascomycota</taxon>
        <taxon>Pezizomycotina</taxon>
        <taxon>Sordariomycetes</taxon>
        <taxon>Sordariomycetidae</taxon>
        <taxon>Sordariales</taxon>
        <taxon>Chaetomiaceae</taxon>
        <taxon>Parathielavia</taxon>
    </lineage>
</organism>
<comment type="caution">
    <text evidence="3">The sequence shown here is derived from an EMBL/GenBank/DDBJ whole genome shotgun (WGS) entry which is preliminary data.</text>
</comment>
<dbReference type="Pfam" id="PF03959">
    <property type="entry name" value="FSH1"/>
    <property type="match status" value="1"/>
</dbReference>
<dbReference type="SUPFAM" id="SSF53474">
    <property type="entry name" value="alpha/beta-Hydrolases"/>
    <property type="match status" value="1"/>
</dbReference>
<evidence type="ECO:0000256" key="1">
    <source>
        <dbReference type="ARBA" id="ARBA00022801"/>
    </source>
</evidence>
<dbReference type="Proteomes" id="UP001302602">
    <property type="component" value="Unassembled WGS sequence"/>
</dbReference>
<dbReference type="GO" id="GO:0005737">
    <property type="term" value="C:cytoplasm"/>
    <property type="evidence" value="ECO:0007669"/>
    <property type="project" value="TreeGrafter"/>
</dbReference>
<evidence type="ECO:0000313" key="4">
    <source>
        <dbReference type="Proteomes" id="UP001302602"/>
    </source>
</evidence>
<reference evidence="3" key="1">
    <citation type="journal article" date="2023" name="Mol. Phylogenet. Evol.">
        <title>Genome-scale phylogeny and comparative genomics of the fungal order Sordariales.</title>
        <authorList>
            <person name="Hensen N."/>
            <person name="Bonometti L."/>
            <person name="Westerberg I."/>
            <person name="Brannstrom I.O."/>
            <person name="Guillou S."/>
            <person name="Cros-Aarteil S."/>
            <person name="Calhoun S."/>
            <person name="Haridas S."/>
            <person name="Kuo A."/>
            <person name="Mondo S."/>
            <person name="Pangilinan J."/>
            <person name="Riley R."/>
            <person name="LaButti K."/>
            <person name="Andreopoulos B."/>
            <person name="Lipzen A."/>
            <person name="Chen C."/>
            <person name="Yan M."/>
            <person name="Daum C."/>
            <person name="Ng V."/>
            <person name="Clum A."/>
            <person name="Steindorff A."/>
            <person name="Ohm R.A."/>
            <person name="Martin F."/>
            <person name="Silar P."/>
            <person name="Natvig D.O."/>
            <person name="Lalanne C."/>
            <person name="Gautier V."/>
            <person name="Ament-Velasquez S.L."/>
            <person name="Kruys A."/>
            <person name="Hutchinson M.I."/>
            <person name="Powell A.J."/>
            <person name="Barry K."/>
            <person name="Miller A.N."/>
            <person name="Grigoriev I.V."/>
            <person name="Debuchy R."/>
            <person name="Gladieux P."/>
            <person name="Hiltunen Thoren M."/>
            <person name="Johannesson H."/>
        </authorList>
    </citation>
    <scope>NUCLEOTIDE SEQUENCE</scope>
    <source>
        <strain evidence="3">CBS 731.68</strain>
    </source>
</reference>
<keyword evidence="1" id="KW-0378">Hydrolase</keyword>
<dbReference type="InterPro" id="IPR005645">
    <property type="entry name" value="FSH-like_dom"/>
</dbReference>
<keyword evidence="4" id="KW-1185">Reference proteome</keyword>
<proteinExistence type="predicted"/>
<dbReference type="GO" id="GO:0019748">
    <property type="term" value="P:secondary metabolic process"/>
    <property type="evidence" value="ECO:0007669"/>
    <property type="project" value="TreeGrafter"/>
</dbReference>
<dbReference type="PANTHER" id="PTHR48070">
    <property type="entry name" value="ESTERASE OVCA2"/>
    <property type="match status" value="1"/>
</dbReference>
<dbReference type="EMBL" id="MU853232">
    <property type="protein sequence ID" value="KAK4121886.1"/>
    <property type="molecule type" value="Genomic_DNA"/>
</dbReference>
<dbReference type="GO" id="GO:0016787">
    <property type="term" value="F:hydrolase activity"/>
    <property type="evidence" value="ECO:0007669"/>
    <property type="project" value="UniProtKB-KW"/>
</dbReference>
<dbReference type="Gene3D" id="3.40.50.1820">
    <property type="entry name" value="alpha/beta hydrolase"/>
    <property type="match status" value="1"/>
</dbReference>
<dbReference type="InterPro" id="IPR050593">
    <property type="entry name" value="LovG"/>
</dbReference>
<dbReference type="AlphaFoldDB" id="A0AAN6TXG0"/>
<dbReference type="PANTHER" id="PTHR48070:SF4">
    <property type="entry name" value="ESTERASE ALNB"/>
    <property type="match status" value="1"/>
</dbReference>
<dbReference type="GeneID" id="87833893"/>
<dbReference type="InterPro" id="IPR029058">
    <property type="entry name" value="AB_hydrolase_fold"/>
</dbReference>
<gene>
    <name evidence="3" type="ORF">N657DRAFT_691850</name>
</gene>